<dbReference type="EMBL" id="MT144443">
    <property type="protein sequence ID" value="QJA53698.1"/>
    <property type="molecule type" value="Genomic_DNA"/>
</dbReference>
<reference evidence="2" key="1">
    <citation type="submission" date="2020-03" db="EMBL/GenBank/DDBJ databases">
        <title>The deep terrestrial virosphere.</title>
        <authorList>
            <person name="Holmfeldt K."/>
            <person name="Nilsson E."/>
            <person name="Simone D."/>
            <person name="Lopez-Fernandez M."/>
            <person name="Wu X."/>
            <person name="de Brujin I."/>
            <person name="Lundin D."/>
            <person name="Andersson A."/>
            <person name="Bertilsson S."/>
            <person name="Dopson M."/>
        </authorList>
    </citation>
    <scope>NUCLEOTIDE SEQUENCE</scope>
    <source>
        <strain evidence="2">TM448A03793</strain>
    </source>
</reference>
<protein>
    <recommendedName>
        <fullName evidence="3">Holin</fullName>
    </recommendedName>
</protein>
<proteinExistence type="predicted"/>
<evidence type="ECO:0000313" key="2">
    <source>
        <dbReference type="EMBL" id="QJA53698.1"/>
    </source>
</evidence>
<accession>A0A6H2A1Q6</accession>
<keyword evidence="1" id="KW-0472">Membrane</keyword>
<gene>
    <name evidence="2" type="ORF">TM448A03793_0003</name>
</gene>
<evidence type="ECO:0008006" key="3">
    <source>
        <dbReference type="Google" id="ProtNLM"/>
    </source>
</evidence>
<feature type="transmembrane region" description="Helical" evidence="1">
    <location>
        <begin position="6"/>
        <end position="26"/>
    </location>
</feature>
<keyword evidence="1" id="KW-0812">Transmembrane</keyword>
<keyword evidence="1" id="KW-1133">Transmembrane helix</keyword>
<name>A0A6H2A1Q6_9ZZZZ</name>
<sequence>MTGNEMILIASLASIMLSVTFFVIGFRVGISGSVRKDVYAVVQEALNKRLDSMEKMFSDRLQSLESKLDQHMKANGS</sequence>
<evidence type="ECO:0000256" key="1">
    <source>
        <dbReference type="SAM" id="Phobius"/>
    </source>
</evidence>
<organism evidence="2">
    <name type="scientific">viral metagenome</name>
    <dbReference type="NCBI Taxonomy" id="1070528"/>
    <lineage>
        <taxon>unclassified sequences</taxon>
        <taxon>metagenomes</taxon>
        <taxon>organismal metagenomes</taxon>
    </lineage>
</organism>
<dbReference type="AlphaFoldDB" id="A0A6H2A1Q6"/>